<evidence type="ECO:0000259" key="1">
    <source>
        <dbReference type="Pfam" id="PF12961"/>
    </source>
</evidence>
<accession>U4TI61</accession>
<name>U4TI61_9LACO</name>
<dbReference type="STRING" id="1231336.L248_2132"/>
<sequence>MEVQKLKILPEFFKAVLNGDKLFEIRRNDRDYQQGQNVELAEWDGKDYTGRSVLEVITYVTDYHQQPGYVVFGMRPID</sequence>
<dbReference type="Pfam" id="PF12961">
    <property type="entry name" value="DUF3850"/>
    <property type="match status" value="1"/>
</dbReference>
<evidence type="ECO:0000313" key="3">
    <source>
        <dbReference type="Proteomes" id="UP000030647"/>
    </source>
</evidence>
<dbReference type="InterPro" id="IPR039440">
    <property type="entry name" value="DUF3850"/>
</dbReference>
<organism evidence="2 3">
    <name type="scientific">Schleiferilactobacillus shenzhenensis LY-73</name>
    <dbReference type="NCBI Taxonomy" id="1231336"/>
    <lineage>
        <taxon>Bacteria</taxon>
        <taxon>Bacillati</taxon>
        <taxon>Bacillota</taxon>
        <taxon>Bacilli</taxon>
        <taxon>Lactobacillales</taxon>
        <taxon>Lactobacillaceae</taxon>
        <taxon>Schleiferilactobacillus</taxon>
    </lineage>
</organism>
<dbReference type="Proteomes" id="UP000030647">
    <property type="component" value="Unassembled WGS sequence"/>
</dbReference>
<dbReference type="InterPro" id="IPR015947">
    <property type="entry name" value="PUA-like_sf"/>
</dbReference>
<dbReference type="HOGENOM" id="CLU_145949_1_1_9"/>
<reference evidence="3" key="1">
    <citation type="journal article" date="2013" name="Genome Announc.">
        <title>Whole-Genome Sequencing of Lactobacillus shenzhenensis Strain LY-73T.</title>
        <authorList>
            <person name="Lin Z."/>
            <person name="Liu Z."/>
            <person name="Yang R."/>
            <person name="Zou Y."/>
            <person name="Wan D."/>
            <person name="Chen J."/>
            <person name="Guo M."/>
            <person name="Zhao J."/>
            <person name="Fang C."/>
            <person name="Yang R."/>
            <person name="Liu F."/>
        </authorList>
    </citation>
    <scope>NUCLEOTIDE SEQUENCE [LARGE SCALE GENOMIC DNA]</scope>
    <source>
        <strain evidence="3">LY-73</strain>
    </source>
</reference>
<dbReference type="eggNOG" id="ENOG5033C0M">
    <property type="taxonomic scope" value="Bacteria"/>
</dbReference>
<dbReference type="AlphaFoldDB" id="U4TI61"/>
<keyword evidence="3" id="KW-1185">Reference proteome</keyword>
<dbReference type="SUPFAM" id="SSF88697">
    <property type="entry name" value="PUA domain-like"/>
    <property type="match status" value="1"/>
</dbReference>
<feature type="domain" description="DUF3850" evidence="1">
    <location>
        <begin position="5"/>
        <end position="73"/>
    </location>
</feature>
<proteinExistence type="predicted"/>
<protein>
    <recommendedName>
        <fullName evidence="1">DUF3850 domain-containing protein</fullName>
    </recommendedName>
</protein>
<dbReference type="Gene3D" id="2.30.130.30">
    <property type="entry name" value="Hypothetical protein"/>
    <property type="match status" value="1"/>
</dbReference>
<dbReference type="RefSeq" id="WP_022530886.1">
    <property type="nucleotide sequence ID" value="NZ_KI271612.1"/>
</dbReference>
<evidence type="ECO:0000313" key="2">
    <source>
        <dbReference type="EMBL" id="ERL63839.1"/>
    </source>
</evidence>
<gene>
    <name evidence="2" type="ORF">L248_2132</name>
</gene>
<dbReference type="EMBL" id="KI271612">
    <property type="protein sequence ID" value="ERL63839.1"/>
    <property type="molecule type" value="Genomic_DNA"/>
</dbReference>